<gene>
    <name evidence="2" type="ORF">Glove_682g28</name>
</gene>
<proteinExistence type="predicted"/>
<name>A0A397G2K8_9GLOM</name>
<protein>
    <submittedName>
        <fullName evidence="2">Uncharacterized protein</fullName>
    </submittedName>
</protein>
<organism evidence="2 3">
    <name type="scientific">Diversispora epigaea</name>
    <dbReference type="NCBI Taxonomy" id="1348612"/>
    <lineage>
        <taxon>Eukaryota</taxon>
        <taxon>Fungi</taxon>
        <taxon>Fungi incertae sedis</taxon>
        <taxon>Mucoromycota</taxon>
        <taxon>Glomeromycotina</taxon>
        <taxon>Glomeromycetes</taxon>
        <taxon>Diversisporales</taxon>
        <taxon>Diversisporaceae</taxon>
        <taxon>Diversispora</taxon>
    </lineage>
</organism>
<accession>A0A397G2K8</accession>
<keyword evidence="3" id="KW-1185">Reference proteome</keyword>
<dbReference type="STRING" id="1348612.A0A397G2K8"/>
<dbReference type="EMBL" id="PQFF01000551">
    <property type="protein sequence ID" value="RHZ45271.1"/>
    <property type="molecule type" value="Genomic_DNA"/>
</dbReference>
<evidence type="ECO:0000313" key="2">
    <source>
        <dbReference type="EMBL" id="RHZ45271.1"/>
    </source>
</evidence>
<dbReference type="OrthoDB" id="10525011at2759"/>
<dbReference type="AlphaFoldDB" id="A0A397G2K8"/>
<evidence type="ECO:0000256" key="1">
    <source>
        <dbReference type="SAM" id="MobiDB-lite"/>
    </source>
</evidence>
<feature type="region of interest" description="Disordered" evidence="1">
    <location>
        <begin position="6"/>
        <end position="33"/>
    </location>
</feature>
<sequence length="116" mass="13460">MSFLQKNLFKGKIEHTPNADNQNNGNDENDENNEINEIFEEIIDEEEEGKSGISTMSTTFIKPRRRKNYSIVSWETCFDRCRDIKIPNSENISFLRILKTEKKIGVNNNCLSILDS</sequence>
<dbReference type="Proteomes" id="UP000266861">
    <property type="component" value="Unassembled WGS sequence"/>
</dbReference>
<comment type="caution">
    <text evidence="2">The sequence shown here is derived from an EMBL/GenBank/DDBJ whole genome shotgun (WGS) entry which is preliminary data.</text>
</comment>
<evidence type="ECO:0000313" key="3">
    <source>
        <dbReference type="Proteomes" id="UP000266861"/>
    </source>
</evidence>
<reference evidence="2 3" key="1">
    <citation type="submission" date="2018-08" db="EMBL/GenBank/DDBJ databases">
        <title>Genome and evolution of the arbuscular mycorrhizal fungus Diversispora epigaea (formerly Glomus versiforme) and its bacterial endosymbionts.</title>
        <authorList>
            <person name="Sun X."/>
            <person name="Fei Z."/>
            <person name="Harrison M."/>
        </authorList>
    </citation>
    <scope>NUCLEOTIDE SEQUENCE [LARGE SCALE GENOMIC DNA]</scope>
    <source>
        <strain evidence="2 3">IT104</strain>
    </source>
</reference>